<reference evidence="2" key="3">
    <citation type="submission" date="2022-01" db="UniProtKB">
        <authorList>
            <consortium name="EnsemblPlants"/>
        </authorList>
    </citation>
    <scope>IDENTIFICATION</scope>
    <source>
        <strain evidence="2">subsp. vulgare</strain>
    </source>
</reference>
<organism evidence="2 3">
    <name type="scientific">Hordeum vulgare subsp. vulgare</name>
    <name type="common">Domesticated barley</name>
    <dbReference type="NCBI Taxonomy" id="112509"/>
    <lineage>
        <taxon>Eukaryota</taxon>
        <taxon>Viridiplantae</taxon>
        <taxon>Streptophyta</taxon>
        <taxon>Embryophyta</taxon>
        <taxon>Tracheophyta</taxon>
        <taxon>Spermatophyta</taxon>
        <taxon>Magnoliopsida</taxon>
        <taxon>Liliopsida</taxon>
        <taxon>Poales</taxon>
        <taxon>Poaceae</taxon>
        <taxon>BOP clade</taxon>
        <taxon>Pooideae</taxon>
        <taxon>Triticodae</taxon>
        <taxon>Triticeae</taxon>
        <taxon>Hordeinae</taxon>
        <taxon>Hordeum</taxon>
    </lineage>
</organism>
<protein>
    <submittedName>
        <fullName evidence="2">Uncharacterized protein</fullName>
    </submittedName>
</protein>
<dbReference type="Gramene" id="HORVU.MOREX.r3.7HG0725550.1">
    <property type="protein sequence ID" value="HORVU.MOREX.r3.7HG0725550.1.CDS1"/>
    <property type="gene ID" value="HORVU.MOREX.r3.7HG0725550"/>
</dbReference>
<sequence length="127" mass="14562">MENKASQPTEDGQESSNTTEMATEAVAQVLAKHTKKPRFLQNVGIQHVHARSNAMNREAELAAEKRNVELQARVDTLTNKLKESEEERARQHEEYRKRDEENRKKQSEMDAKLDLFLSLMPSRSAQG</sequence>
<reference evidence="2" key="2">
    <citation type="submission" date="2020-10" db="EMBL/GenBank/DDBJ databases">
        <authorList>
            <person name="Scholz U."/>
            <person name="Mascher M."/>
            <person name="Fiebig A."/>
        </authorList>
    </citation>
    <scope>NUCLEOTIDE SEQUENCE [LARGE SCALE GENOMIC DNA]</scope>
    <source>
        <strain evidence="2">cv. Morex</strain>
    </source>
</reference>
<feature type="region of interest" description="Disordered" evidence="1">
    <location>
        <begin position="77"/>
        <end position="127"/>
    </location>
</feature>
<reference evidence="3" key="1">
    <citation type="journal article" date="2012" name="Nature">
        <title>A physical, genetic and functional sequence assembly of the barley genome.</title>
        <authorList>
            <consortium name="The International Barley Genome Sequencing Consortium"/>
            <person name="Mayer K.F."/>
            <person name="Waugh R."/>
            <person name="Brown J.W."/>
            <person name="Schulman A."/>
            <person name="Langridge P."/>
            <person name="Platzer M."/>
            <person name="Fincher G.B."/>
            <person name="Muehlbauer G.J."/>
            <person name="Sato K."/>
            <person name="Close T.J."/>
            <person name="Wise R.P."/>
            <person name="Stein N."/>
        </authorList>
    </citation>
    <scope>NUCLEOTIDE SEQUENCE [LARGE SCALE GENOMIC DNA]</scope>
    <source>
        <strain evidence="3">cv. Morex</strain>
    </source>
</reference>
<dbReference type="SMR" id="A0A8I6YL29"/>
<dbReference type="AlphaFoldDB" id="A0A8I6YL29"/>
<name>A0A8I6YL29_HORVV</name>
<accession>A0A8I6YL29</accession>
<dbReference type="EnsemblPlants" id="HORVU.MOREX.r3.7HG0725550.1">
    <property type="protein sequence ID" value="HORVU.MOREX.r3.7HG0725550.1.CDS1"/>
    <property type="gene ID" value="HORVU.MOREX.r3.7HG0725550"/>
</dbReference>
<feature type="compositionally biased region" description="Polar residues" evidence="1">
    <location>
        <begin position="1"/>
        <end position="21"/>
    </location>
</feature>
<proteinExistence type="predicted"/>
<dbReference type="Proteomes" id="UP000011116">
    <property type="component" value="Chromosome 7H"/>
</dbReference>
<keyword evidence="3" id="KW-1185">Reference proteome</keyword>
<evidence type="ECO:0000256" key="1">
    <source>
        <dbReference type="SAM" id="MobiDB-lite"/>
    </source>
</evidence>
<feature type="region of interest" description="Disordered" evidence="1">
    <location>
        <begin position="1"/>
        <end position="25"/>
    </location>
</feature>
<evidence type="ECO:0000313" key="3">
    <source>
        <dbReference type="Proteomes" id="UP000011116"/>
    </source>
</evidence>
<feature type="compositionally biased region" description="Basic and acidic residues" evidence="1">
    <location>
        <begin position="80"/>
        <end position="113"/>
    </location>
</feature>
<evidence type="ECO:0000313" key="2">
    <source>
        <dbReference type="EnsemblPlants" id="HORVU.MOREX.r3.7HG0725550.1.CDS1"/>
    </source>
</evidence>